<reference evidence="6" key="1">
    <citation type="submission" date="2022-08" db="EMBL/GenBank/DDBJ databases">
        <title>Novel sulfate-reducing endosymbionts in the free-living metamonad Anaeramoeba.</title>
        <authorList>
            <person name="Jerlstrom-Hultqvist J."/>
            <person name="Cepicka I."/>
            <person name="Gallot-Lavallee L."/>
            <person name="Salas-Leiva D."/>
            <person name="Curtis B.A."/>
            <person name="Zahonova K."/>
            <person name="Pipaliya S."/>
            <person name="Dacks J."/>
            <person name="Roger A.J."/>
        </authorList>
    </citation>
    <scope>NUCLEOTIDE SEQUENCE</scope>
    <source>
        <strain evidence="6">Schooner1</strain>
    </source>
</reference>
<dbReference type="Proteomes" id="UP001150062">
    <property type="component" value="Unassembled WGS sequence"/>
</dbReference>
<dbReference type="PANTHER" id="PTHR11040">
    <property type="entry name" value="ZINC/IRON TRANSPORTER"/>
    <property type="match status" value="1"/>
</dbReference>
<dbReference type="EMBL" id="JAOAOG010000346">
    <property type="protein sequence ID" value="KAJ6226007.1"/>
    <property type="molecule type" value="Genomic_DNA"/>
</dbReference>
<evidence type="ECO:0000256" key="1">
    <source>
        <dbReference type="ARBA" id="ARBA00004141"/>
    </source>
</evidence>
<keyword evidence="3 5" id="KW-1133">Transmembrane helix</keyword>
<feature type="transmembrane region" description="Helical" evidence="5">
    <location>
        <begin position="212"/>
        <end position="232"/>
    </location>
</feature>
<feature type="transmembrane region" description="Helical" evidence="5">
    <location>
        <begin position="244"/>
        <end position="266"/>
    </location>
</feature>
<sequence>MVVESLSLKVFGIFFIWVVGLVSGLLPIKIQNILPDVIPISESFAAGIFLGGGMLHLLSDSSQELSRNHDYPLGFLLSILCFSFLFLLEKTIIPTLLLGLKKRPSSKYIELSQQKGNKILIDEIVEEGSIKKENNLDQENVENKKTFTHTIAHSPHSHPHSHSHSQLTYTIEQFSDQNTVGGKVILFVLLFALIFHSILAGISFGVVDHEKAIIIFLAIISHKGCAGFSLGTTFTKNYQSTKKYFFISILLFSLSTPFGILVGFFLDGLSDSDLINSIIAFTSGSFLYISFIQLFESFDGKKHVQKSLSFILGLAIMSAIPLLE</sequence>
<accession>A0ABQ8X1Z9</accession>
<feature type="transmembrane region" description="Helical" evidence="5">
    <location>
        <begin position="71"/>
        <end position="88"/>
    </location>
</feature>
<keyword evidence="2 5" id="KW-0812">Transmembrane</keyword>
<keyword evidence="4 5" id="KW-0472">Membrane</keyword>
<comment type="subcellular location">
    <subcellularLocation>
        <location evidence="1">Membrane</location>
        <topology evidence="1">Multi-pass membrane protein</topology>
    </subcellularLocation>
</comment>
<feature type="transmembrane region" description="Helical" evidence="5">
    <location>
        <begin position="40"/>
        <end position="59"/>
    </location>
</feature>
<evidence type="ECO:0000313" key="6">
    <source>
        <dbReference type="EMBL" id="KAJ6226007.1"/>
    </source>
</evidence>
<dbReference type="InterPro" id="IPR003689">
    <property type="entry name" value="ZIP"/>
</dbReference>
<name>A0ABQ8X1Z9_9EUKA</name>
<evidence type="ECO:0000256" key="2">
    <source>
        <dbReference type="ARBA" id="ARBA00022692"/>
    </source>
</evidence>
<feature type="transmembrane region" description="Helical" evidence="5">
    <location>
        <begin position="278"/>
        <end position="295"/>
    </location>
</feature>
<keyword evidence="7" id="KW-1185">Reference proteome</keyword>
<dbReference type="Pfam" id="PF02535">
    <property type="entry name" value="Zip"/>
    <property type="match status" value="1"/>
</dbReference>
<comment type="caution">
    <text evidence="6">The sequence shown here is derived from an EMBL/GenBank/DDBJ whole genome shotgun (WGS) entry which is preliminary data.</text>
</comment>
<feature type="transmembrane region" description="Helical" evidence="5">
    <location>
        <begin position="6"/>
        <end position="28"/>
    </location>
</feature>
<evidence type="ECO:0000256" key="4">
    <source>
        <dbReference type="ARBA" id="ARBA00023136"/>
    </source>
</evidence>
<protein>
    <submittedName>
        <fullName evidence="6">Zinc transporter zip1</fullName>
    </submittedName>
</protein>
<evidence type="ECO:0000256" key="3">
    <source>
        <dbReference type="ARBA" id="ARBA00022989"/>
    </source>
</evidence>
<organism evidence="6 7">
    <name type="scientific">Anaeramoeba flamelloides</name>
    <dbReference type="NCBI Taxonomy" id="1746091"/>
    <lineage>
        <taxon>Eukaryota</taxon>
        <taxon>Metamonada</taxon>
        <taxon>Anaeramoebidae</taxon>
        <taxon>Anaeramoeba</taxon>
    </lineage>
</organism>
<evidence type="ECO:0000256" key="5">
    <source>
        <dbReference type="SAM" id="Phobius"/>
    </source>
</evidence>
<proteinExistence type="predicted"/>
<evidence type="ECO:0000313" key="7">
    <source>
        <dbReference type="Proteomes" id="UP001150062"/>
    </source>
</evidence>
<gene>
    <name evidence="6" type="ORF">M0813_00975</name>
</gene>
<feature type="transmembrane region" description="Helical" evidence="5">
    <location>
        <begin position="184"/>
        <end position="206"/>
    </location>
</feature>
<dbReference type="PANTHER" id="PTHR11040:SF44">
    <property type="entry name" value="PROTEIN ZNTC-RELATED"/>
    <property type="match status" value="1"/>
</dbReference>